<keyword evidence="3" id="KW-1185">Reference proteome</keyword>
<evidence type="ECO:0000256" key="1">
    <source>
        <dbReference type="SAM" id="MobiDB-lite"/>
    </source>
</evidence>
<name>A0A0N8PZS4_RHOGW</name>
<reference evidence="2 3" key="1">
    <citation type="journal article" date="2015" name="Front. Microbiol.">
        <title>Genome sequence of the plant growth promoting endophytic yeast Rhodotorula graminis WP1.</title>
        <authorList>
            <person name="Firrincieli A."/>
            <person name="Otillar R."/>
            <person name="Salamov A."/>
            <person name="Schmutz J."/>
            <person name="Khan Z."/>
            <person name="Redman R.S."/>
            <person name="Fleck N.D."/>
            <person name="Lindquist E."/>
            <person name="Grigoriev I.V."/>
            <person name="Doty S.L."/>
        </authorList>
    </citation>
    <scope>NUCLEOTIDE SEQUENCE [LARGE SCALE GENOMIC DNA]</scope>
    <source>
        <strain evidence="2 3">WP1</strain>
    </source>
</reference>
<protein>
    <submittedName>
        <fullName evidence="2">Uncharacterized protein</fullName>
    </submittedName>
</protein>
<feature type="region of interest" description="Disordered" evidence="1">
    <location>
        <begin position="302"/>
        <end position="375"/>
    </location>
</feature>
<evidence type="ECO:0000313" key="2">
    <source>
        <dbReference type="EMBL" id="KPV73133.1"/>
    </source>
</evidence>
<dbReference type="Proteomes" id="UP000053890">
    <property type="component" value="Unassembled WGS sequence"/>
</dbReference>
<dbReference type="RefSeq" id="XP_018269182.1">
    <property type="nucleotide sequence ID" value="XM_018417808.1"/>
</dbReference>
<sequence>AGFLRRRALAGAARPVRRPGLAPRLVVRPRPLPEPPARRRLALKAQDVAPEHRRAVQAPPRDVARRRAAASARAPPLDLRWPVRASSAGILRLVLAHLSRDRPQGRQVPARRSPISLLRGQQVGSDRVCPGPRRRSQGRHRLLRLGHARQAVRERVLLRRGRVDPQAALAAREGARALPARDCGAAGVGARSADGGDKRPPLANVDHALCLRPLAAGLVAPRALQGPRRRAPPPLLARRRHLSPPRFDPPAARGRRPRARKPLRGRQAGVRRQGPRGAGLGGRSCARRPVCGVRGVREGVADAGRAGTGQGPSGGLPRRRPGGARRAARAARRAVARRRSGSREDRGASTAEQVLPRGETRREVAGQGATRPVTA</sequence>
<organism evidence="2 3">
    <name type="scientific">Rhodotorula graminis (strain WP1)</name>
    <dbReference type="NCBI Taxonomy" id="578459"/>
    <lineage>
        <taxon>Eukaryota</taxon>
        <taxon>Fungi</taxon>
        <taxon>Dikarya</taxon>
        <taxon>Basidiomycota</taxon>
        <taxon>Pucciniomycotina</taxon>
        <taxon>Microbotryomycetes</taxon>
        <taxon>Sporidiobolales</taxon>
        <taxon>Sporidiobolaceae</taxon>
        <taxon>Rhodotorula</taxon>
    </lineage>
</organism>
<gene>
    <name evidence="2" type="ORF">RHOBADRAFT_55355</name>
</gene>
<dbReference type="GeneID" id="28978256"/>
<feature type="region of interest" description="Disordered" evidence="1">
    <location>
        <begin position="48"/>
        <end position="71"/>
    </location>
</feature>
<feature type="compositionally biased region" description="Basic residues" evidence="1">
    <location>
        <begin position="317"/>
        <end position="340"/>
    </location>
</feature>
<dbReference type="EMBL" id="KQ474084">
    <property type="protein sequence ID" value="KPV73133.1"/>
    <property type="molecule type" value="Genomic_DNA"/>
</dbReference>
<feature type="compositionally biased region" description="Basic residues" evidence="1">
    <location>
        <begin position="253"/>
        <end position="264"/>
    </location>
</feature>
<proteinExistence type="predicted"/>
<feature type="non-terminal residue" evidence="2">
    <location>
        <position position="1"/>
    </location>
</feature>
<dbReference type="AlphaFoldDB" id="A0A0N8PZS4"/>
<accession>A0A0N8PZS4</accession>
<feature type="non-terminal residue" evidence="2">
    <location>
        <position position="375"/>
    </location>
</feature>
<evidence type="ECO:0000313" key="3">
    <source>
        <dbReference type="Proteomes" id="UP000053890"/>
    </source>
</evidence>
<feature type="region of interest" description="Disordered" evidence="1">
    <location>
        <begin position="223"/>
        <end position="287"/>
    </location>
</feature>
<feature type="compositionally biased region" description="Basic residues" evidence="1">
    <location>
        <begin position="227"/>
        <end position="243"/>
    </location>
</feature>